<proteinExistence type="predicted"/>
<dbReference type="InterPro" id="IPR035985">
    <property type="entry name" value="Ubiquitin-activating_enz"/>
</dbReference>
<dbReference type="Proteomes" id="UP000033115">
    <property type="component" value="Chromosome"/>
</dbReference>
<dbReference type="STRING" id="1548.CSCA_0814"/>
<dbReference type="RefSeq" id="WP_029163766.1">
    <property type="nucleotide sequence ID" value="NZ_CP009933.1"/>
</dbReference>
<dbReference type="HOGENOM" id="CLU_013325_4_1_9"/>
<dbReference type="GO" id="GO:0061504">
    <property type="term" value="P:cyclic threonylcarbamoyladenosine biosynthetic process"/>
    <property type="evidence" value="ECO:0007669"/>
    <property type="project" value="TreeGrafter"/>
</dbReference>
<dbReference type="InterPro" id="IPR045886">
    <property type="entry name" value="ThiF/MoeB/HesA"/>
</dbReference>
<sequence length="254" mass="28071">MKQHSLSRTELLIGRDSLEKLKNSTVVILGLGGVGSFSFEALVRGGIGHLILVDDDTVCLTNLNRQIHANFDTIGKSKVEVIKERASKINPECKVEIHQTFIKEDNIEDIIPLDADYVVDAIDTVSSKLSLIVWCKNHNIDIISCMGTGNKLDPTQFKIADIYDTKICPLAKVMRYELRKRDIKDLKVLYSEEVPIKPNYEEVVTCKEGCVCTGGTKKCAAKRQIPGSISFVPPVAGMIIGGEVIKDILNINSK</sequence>
<dbReference type="GO" id="GO:0008641">
    <property type="term" value="F:ubiquitin-like modifier activating enzyme activity"/>
    <property type="evidence" value="ECO:0007669"/>
    <property type="project" value="InterPro"/>
</dbReference>
<reference evidence="2 3" key="1">
    <citation type="journal article" date="2015" name="J. Biotechnol.">
        <title>Complete genome sequence of a malodorant-producing acetogen, Clostridium scatologenes ATCC 25775(T).</title>
        <authorList>
            <person name="Zhu Z."/>
            <person name="Guo T."/>
            <person name="Zheng H."/>
            <person name="Song T."/>
            <person name="Ouyang P."/>
            <person name="Xie J."/>
        </authorList>
    </citation>
    <scope>NUCLEOTIDE SEQUENCE [LARGE SCALE GENOMIC DNA]</scope>
    <source>
        <strain evidence="2 3">ATCC 25775</strain>
    </source>
</reference>
<dbReference type="Pfam" id="PF00899">
    <property type="entry name" value="ThiF"/>
    <property type="match status" value="1"/>
</dbReference>
<accession>A0A0E3JZ39</accession>
<evidence type="ECO:0000259" key="1">
    <source>
        <dbReference type="Pfam" id="PF00899"/>
    </source>
</evidence>
<protein>
    <submittedName>
        <fullName evidence="2">UBA/THIF-type NAD/FAD binding protein</fullName>
    </submittedName>
</protein>
<dbReference type="GO" id="GO:0061503">
    <property type="term" value="F:tRNA threonylcarbamoyladenosine dehydratase"/>
    <property type="evidence" value="ECO:0007669"/>
    <property type="project" value="TreeGrafter"/>
</dbReference>
<dbReference type="PANTHER" id="PTHR43267">
    <property type="entry name" value="TRNA THREONYLCARBAMOYLADENOSINE DEHYDRATASE"/>
    <property type="match status" value="1"/>
</dbReference>
<evidence type="ECO:0000313" key="2">
    <source>
        <dbReference type="EMBL" id="AKA67939.1"/>
    </source>
</evidence>
<keyword evidence="3" id="KW-1185">Reference proteome</keyword>
<gene>
    <name evidence="2" type="ORF">CSCA_0814</name>
</gene>
<dbReference type="EMBL" id="CP009933">
    <property type="protein sequence ID" value="AKA67939.1"/>
    <property type="molecule type" value="Genomic_DNA"/>
</dbReference>
<dbReference type="PANTHER" id="PTHR43267:SF1">
    <property type="entry name" value="TRNA THREONYLCARBAMOYLADENOSINE DEHYDRATASE"/>
    <property type="match status" value="1"/>
</dbReference>
<feature type="domain" description="THIF-type NAD/FAD binding fold" evidence="1">
    <location>
        <begin position="11"/>
        <end position="251"/>
    </location>
</feature>
<dbReference type="CDD" id="cd00755">
    <property type="entry name" value="YgdL_like"/>
    <property type="match status" value="1"/>
</dbReference>
<organism evidence="2 3">
    <name type="scientific">Clostridium scatologenes</name>
    <dbReference type="NCBI Taxonomy" id="1548"/>
    <lineage>
        <taxon>Bacteria</taxon>
        <taxon>Bacillati</taxon>
        <taxon>Bacillota</taxon>
        <taxon>Clostridia</taxon>
        <taxon>Eubacteriales</taxon>
        <taxon>Clostridiaceae</taxon>
        <taxon>Clostridium</taxon>
    </lineage>
</organism>
<evidence type="ECO:0000313" key="3">
    <source>
        <dbReference type="Proteomes" id="UP000033115"/>
    </source>
</evidence>
<dbReference type="AlphaFoldDB" id="A0A0E3JZ39"/>
<dbReference type="KEGG" id="csq:CSCA_0814"/>
<dbReference type="SUPFAM" id="SSF69572">
    <property type="entry name" value="Activating enzymes of the ubiquitin-like proteins"/>
    <property type="match status" value="1"/>
</dbReference>
<name>A0A0E3JZ39_CLOSL</name>
<dbReference type="Gene3D" id="3.40.50.720">
    <property type="entry name" value="NAD(P)-binding Rossmann-like Domain"/>
    <property type="match status" value="1"/>
</dbReference>
<dbReference type="FunFam" id="3.40.50.720:FF:000141">
    <property type="entry name" value="tRNA threonylcarbamoyladenosine dehydratase"/>
    <property type="match status" value="1"/>
</dbReference>
<dbReference type="InterPro" id="IPR000594">
    <property type="entry name" value="ThiF_NAD_FAD-bd"/>
</dbReference>